<evidence type="ECO:0000313" key="3">
    <source>
        <dbReference type="Proteomes" id="UP001190700"/>
    </source>
</evidence>
<evidence type="ECO:0000313" key="2">
    <source>
        <dbReference type="EMBL" id="KAK3242200.1"/>
    </source>
</evidence>
<feature type="compositionally biased region" description="Polar residues" evidence="1">
    <location>
        <begin position="61"/>
        <end position="76"/>
    </location>
</feature>
<feature type="region of interest" description="Disordered" evidence="1">
    <location>
        <begin position="1"/>
        <end position="173"/>
    </location>
</feature>
<feature type="compositionally biased region" description="Polar residues" evidence="1">
    <location>
        <begin position="40"/>
        <end position="50"/>
    </location>
</feature>
<accession>A0AAE0EX26</accession>
<sequence>MSRDRVLDTDLWSIDSLSEDEAPGNLDDVTSKFPPPTVISDPSRTNSGRSSEPLFSPPPAASSTREVSRNFATSRATPEAAYARKRHRSLSPGSDKDDEDTDRRPRQRRPIEREGRYSADGAQRQAYRDSRPGGRPSSLREETQTRGTGDDADNPHGSQRISCGHPTPQSLEL</sequence>
<dbReference type="EMBL" id="LGRX02033214">
    <property type="protein sequence ID" value="KAK3242200.1"/>
    <property type="molecule type" value="Genomic_DNA"/>
</dbReference>
<feature type="compositionally biased region" description="Basic and acidic residues" evidence="1">
    <location>
        <begin position="126"/>
        <end position="144"/>
    </location>
</feature>
<keyword evidence="3" id="KW-1185">Reference proteome</keyword>
<gene>
    <name evidence="2" type="ORF">CYMTET_48091</name>
</gene>
<evidence type="ECO:0000256" key="1">
    <source>
        <dbReference type="SAM" id="MobiDB-lite"/>
    </source>
</evidence>
<feature type="compositionally biased region" description="Polar residues" evidence="1">
    <location>
        <begin position="156"/>
        <end position="173"/>
    </location>
</feature>
<comment type="caution">
    <text evidence="2">The sequence shown here is derived from an EMBL/GenBank/DDBJ whole genome shotgun (WGS) entry which is preliminary data.</text>
</comment>
<dbReference type="AlphaFoldDB" id="A0AAE0EX26"/>
<name>A0AAE0EX26_9CHLO</name>
<proteinExistence type="predicted"/>
<protein>
    <submittedName>
        <fullName evidence="2">Uncharacterized protein</fullName>
    </submittedName>
</protein>
<reference evidence="2 3" key="1">
    <citation type="journal article" date="2015" name="Genome Biol. Evol.">
        <title>Comparative Genomics of a Bacterivorous Green Alga Reveals Evolutionary Causalities and Consequences of Phago-Mixotrophic Mode of Nutrition.</title>
        <authorList>
            <person name="Burns J.A."/>
            <person name="Paasch A."/>
            <person name="Narechania A."/>
            <person name="Kim E."/>
        </authorList>
    </citation>
    <scope>NUCLEOTIDE SEQUENCE [LARGE SCALE GENOMIC DNA]</scope>
    <source>
        <strain evidence="2 3">PLY_AMNH</strain>
    </source>
</reference>
<dbReference type="Proteomes" id="UP001190700">
    <property type="component" value="Unassembled WGS sequence"/>
</dbReference>
<organism evidence="2 3">
    <name type="scientific">Cymbomonas tetramitiformis</name>
    <dbReference type="NCBI Taxonomy" id="36881"/>
    <lineage>
        <taxon>Eukaryota</taxon>
        <taxon>Viridiplantae</taxon>
        <taxon>Chlorophyta</taxon>
        <taxon>Pyramimonadophyceae</taxon>
        <taxon>Pyramimonadales</taxon>
        <taxon>Pyramimonadaceae</taxon>
        <taxon>Cymbomonas</taxon>
    </lineage>
</organism>
<feature type="compositionally biased region" description="Basic and acidic residues" evidence="1">
    <location>
        <begin position="101"/>
        <end position="117"/>
    </location>
</feature>